<keyword evidence="5" id="KW-1185">Reference proteome</keyword>
<dbReference type="Pfam" id="PF07738">
    <property type="entry name" value="Sad1_UNC"/>
    <property type="match status" value="1"/>
</dbReference>
<accession>A0A023BD42</accession>
<evidence type="ECO:0000256" key="2">
    <source>
        <dbReference type="SAM" id="Phobius"/>
    </source>
</evidence>
<feature type="region of interest" description="Disordered" evidence="1">
    <location>
        <begin position="83"/>
        <end position="102"/>
    </location>
</feature>
<dbReference type="PROSITE" id="PS51469">
    <property type="entry name" value="SUN"/>
    <property type="match status" value="1"/>
</dbReference>
<feature type="compositionally biased region" description="Low complexity" evidence="1">
    <location>
        <begin position="239"/>
        <end position="259"/>
    </location>
</feature>
<dbReference type="RefSeq" id="XP_011128724.1">
    <property type="nucleotide sequence ID" value="XM_011130422.1"/>
</dbReference>
<dbReference type="OrthoDB" id="333188at2759"/>
<feature type="transmembrane region" description="Helical" evidence="2">
    <location>
        <begin position="568"/>
        <end position="587"/>
    </location>
</feature>
<dbReference type="InterPro" id="IPR012919">
    <property type="entry name" value="SUN_dom"/>
</dbReference>
<feature type="region of interest" description="Disordered" evidence="1">
    <location>
        <begin position="473"/>
        <end position="505"/>
    </location>
</feature>
<sequence>MGAAEYPTESWRLLAIVELDPQKVRNFFNLKDVCSRFESGACWMSHIKFQVLSYYPGGASDVCTLSRFQVYGSTLMQGLETKMKTKPRDKDEAPVSDEGQECKQAPAIPKMVTVPYHYPPDLLYLRSLMTTDHCLSPLVLGQERELLPDQARSPLPWTRGILSWNRMREAGRPGDLERTFAGDARLRHVTSSPPGNQVDKSFGNVFADLFDDMFGAAGDVPANARPDGTTDGTTGGTTGDTTDGTTGGASPSGTSPSGTLPGGPLPNKTVMLSPAKAPLDEAISKLLARVLADSHVLNEESRSRQELDRGSEVPPILALVDRLNDMQKALGSHVDKTLGLTVILRDVVDVLQTVRQETGALYREIKDGLWPEIAELGQGFQLLRAALIDLLRSSCASAFRSYALIEPRTERDRRRTTCVLSEILALTEEETTGDDRLLQLLEATDYGTKINEWNLGAALNLYIDNLRQTLHGSHRPDPGADEVDEDQRSGGQRPGGQRPRGQRAAGGEGVYRAALLYLDAIGPLHWPRTFLHIVRLPRWNSARLVLGHPLVLYFSILTLELYNVFGQLLLHILASAIYLFVVANAYLQFESTTEPFKERYHQFIETFRRRERLTRNNSDGQIRNWSSGVMDEEDQHGSDLILATEPVSGRALS</sequence>
<evidence type="ECO:0000259" key="3">
    <source>
        <dbReference type="PROSITE" id="PS51469"/>
    </source>
</evidence>
<comment type="caution">
    <text evidence="4">The sequence shown here is derived from an EMBL/GenBank/DDBJ whole genome shotgun (WGS) entry which is preliminary data.</text>
</comment>
<gene>
    <name evidence="4" type="ORF">GNI_008740</name>
</gene>
<reference evidence="4" key="1">
    <citation type="submission" date="2013-12" db="EMBL/GenBank/DDBJ databases">
        <authorList>
            <person name="Omoto C.K."/>
            <person name="Sibley D."/>
            <person name="Venepally P."/>
            <person name="Hadjithomas M."/>
            <person name="Karamycheva S."/>
            <person name="Brunk B."/>
            <person name="Roos D."/>
            <person name="Caler E."/>
            <person name="Lorenzi H."/>
        </authorList>
    </citation>
    <scope>NUCLEOTIDE SEQUENCE</scope>
</reference>
<name>A0A023BD42_GRENI</name>
<keyword evidence="2" id="KW-0472">Membrane</keyword>
<evidence type="ECO:0000313" key="4">
    <source>
        <dbReference type="EMBL" id="EZG86968.1"/>
    </source>
</evidence>
<dbReference type="EMBL" id="AFNH02000065">
    <property type="protein sequence ID" value="EZG86968.1"/>
    <property type="molecule type" value="Genomic_DNA"/>
</dbReference>
<feature type="compositionally biased region" description="Basic and acidic residues" evidence="1">
    <location>
        <begin position="83"/>
        <end position="93"/>
    </location>
</feature>
<dbReference type="AlphaFoldDB" id="A0A023BD42"/>
<proteinExistence type="predicted"/>
<evidence type="ECO:0000256" key="1">
    <source>
        <dbReference type="SAM" id="MobiDB-lite"/>
    </source>
</evidence>
<feature type="region of interest" description="Disordered" evidence="1">
    <location>
        <begin position="218"/>
        <end position="271"/>
    </location>
</feature>
<dbReference type="Proteomes" id="UP000019763">
    <property type="component" value="Unassembled WGS sequence"/>
</dbReference>
<feature type="domain" description="SUN" evidence="3">
    <location>
        <begin position="1"/>
        <end position="75"/>
    </location>
</feature>
<dbReference type="VEuPathDB" id="CryptoDB:GNI_008740"/>
<keyword evidence="2" id="KW-1133">Transmembrane helix</keyword>
<protein>
    <submittedName>
        <fullName evidence="4">Sad1/UNC-like carboxy-terminal protein</fullName>
    </submittedName>
</protein>
<organism evidence="4 5">
    <name type="scientific">Gregarina niphandrodes</name>
    <name type="common">Septate eugregarine</name>
    <dbReference type="NCBI Taxonomy" id="110365"/>
    <lineage>
        <taxon>Eukaryota</taxon>
        <taxon>Sar</taxon>
        <taxon>Alveolata</taxon>
        <taxon>Apicomplexa</taxon>
        <taxon>Conoidasida</taxon>
        <taxon>Gregarinasina</taxon>
        <taxon>Eugregarinorida</taxon>
        <taxon>Gregarinidae</taxon>
        <taxon>Gregarina</taxon>
    </lineage>
</organism>
<keyword evidence="2" id="KW-0812">Transmembrane</keyword>
<evidence type="ECO:0000313" key="5">
    <source>
        <dbReference type="Proteomes" id="UP000019763"/>
    </source>
</evidence>
<feature type="compositionally biased region" description="Low complexity" evidence="1">
    <location>
        <begin position="489"/>
        <end position="503"/>
    </location>
</feature>
<dbReference type="GeneID" id="22910587"/>